<dbReference type="InterPro" id="IPR001680">
    <property type="entry name" value="WD40_rpt"/>
</dbReference>
<evidence type="ECO:0000256" key="2">
    <source>
        <dbReference type="ARBA" id="ARBA00022448"/>
    </source>
</evidence>
<proteinExistence type="inferred from homology"/>
<dbReference type="SMART" id="SM00320">
    <property type="entry name" value="WD40"/>
    <property type="match status" value="2"/>
</dbReference>
<dbReference type="Gene3D" id="2.130.10.10">
    <property type="entry name" value="YVTN repeat-like/Quinoprotein amine dehydrogenase"/>
    <property type="match status" value="2"/>
</dbReference>
<dbReference type="AlphaFoldDB" id="A0A8J8T0G2"/>
<keyword evidence="3 6" id="KW-0853">WD repeat</keyword>
<keyword evidence="8" id="KW-1185">Reference proteome</keyword>
<dbReference type="Proteomes" id="UP000785679">
    <property type="component" value="Unassembled WGS sequence"/>
</dbReference>
<dbReference type="GO" id="GO:0015031">
    <property type="term" value="P:protein transport"/>
    <property type="evidence" value="ECO:0007669"/>
    <property type="project" value="UniProtKB-KW"/>
</dbReference>
<dbReference type="GO" id="GO:0005198">
    <property type="term" value="F:structural molecule activity"/>
    <property type="evidence" value="ECO:0007669"/>
    <property type="project" value="InterPro"/>
</dbReference>
<evidence type="ECO:0000256" key="1">
    <source>
        <dbReference type="ARBA" id="ARBA00010102"/>
    </source>
</evidence>
<sequence length="245" mass="27053">MSSGEIIDSQFDFYGHRVATCDDKGLVVVSLVEDDQIQAKSSSKFKAHIGAVHSVAWAHPKYGSILATAGQDGFIKLWSESQGHDQNPLIKCGVRGLSWGPPLAKAELDPLIVMGQYDDQIAIEGMRFATASPDDNKVIIWHLISGQPKRICDIPDHDPDFITDVAWWKGIDVTKDAIAVSRESGQVSVWTQETPYKWKLTSQITLKVPAWKLNWSEAGGLLAVTCGEDQTKVFSCDANDKWIEI</sequence>
<organism evidence="7 8">
    <name type="scientific">Halteria grandinella</name>
    <dbReference type="NCBI Taxonomy" id="5974"/>
    <lineage>
        <taxon>Eukaryota</taxon>
        <taxon>Sar</taxon>
        <taxon>Alveolata</taxon>
        <taxon>Ciliophora</taxon>
        <taxon>Intramacronucleata</taxon>
        <taxon>Spirotrichea</taxon>
        <taxon>Stichotrichia</taxon>
        <taxon>Sporadotrichida</taxon>
        <taxon>Halteriidae</taxon>
        <taxon>Halteria</taxon>
    </lineage>
</organism>
<dbReference type="PROSITE" id="PS50082">
    <property type="entry name" value="WD_REPEATS_2"/>
    <property type="match status" value="1"/>
</dbReference>
<evidence type="ECO:0000256" key="4">
    <source>
        <dbReference type="ARBA" id="ARBA00022737"/>
    </source>
</evidence>
<evidence type="ECO:0000313" key="8">
    <source>
        <dbReference type="Proteomes" id="UP000785679"/>
    </source>
</evidence>
<dbReference type="InterPro" id="IPR036322">
    <property type="entry name" value="WD40_repeat_dom_sf"/>
</dbReference>
<gene>
    <name evidence="7" type="ORF">FGO68_gene2579</name>
</gene>
<comment type="similarity">
    <text evidence="1">Belongs to the WD repeat SEC13 family.</text>
</comment>
<evidence type="ECO:0000256" key="6">
    <source>
        <dbReference type="PROSITE-ProRule" id="PRU00221"/>
    </source>
</evidence>
<protein>
    <submittedName>
        <fullName evidence="7">Uncharacterized protein</fullName>
    </submittedName>
</protein>
<dbReference type="InterPro" id="IPR015943">
    <property type="entry name" value="WD40/YVTN_repeat-like_dom_sf"/>
</dbReference>
<comment type="caution">
    <text evidence="7">The sequence shown here is derived from an EMBL/GenBank/DDBJ whole genome shotgun (WGS) entry which is preliminary data.</text>
</comment>
<dbReference type="InterPro" id="IPR037363">
    <property type="entry name" value="Sec13/Seh1_fam"/>
</dbReference>
<reference evidence="7" key="1">
    <citation type="submission" date="2019-06" db="EMBL/GenBank/DDBJ databases">
        <authorList>
            <person name="Zheng W."/>
        </authorList>
    </citation>
    <scope>NUCLEOTIDE SEQUENCE</scope>
    <source>
        <strain evidence="7">QDHG01</strain>
    </source>
</reference>
<keyword evidence="4" id="KW-0677">Repeat</keyword>
<keyword evidence="2" id="KW-0813">Transport</keyword>
<dbReference type="EMBL" id="RRYP01012584">
    <property type="protein sequence ID" value="TNV77013.1"/>
    <property type="molecule type" value="Genomic_DNA"/>
</dbReference>
<keyword evidence="5" id="KW-0653">Protein transport</keyword>
<dbReference type="SUPFAM" id="SSF50978">
    <property type="entry name" value="WD40 repeat-like"/>
    <property type="match status" value="1"/>
</dbReference>
<accession>A0A8J8T0G2</accession>
<name>A0A8J8T0G2_HALGN</name>
<dbReference type="PROSITE" id="PS50294">
    <property type="entry name" value="WD_REPEATS_REGION"/>
    <property type="match status" value="1"/>
</dbReference>
<evidence type="ECO:0000256" key="3">
    <source>
        <dbReference type="ARBA" id="ARBA00022574"/>
    </source>
</evidence>
<dbReference type="PANTHER" id="PTHR11024">
    <property type="entry name" value="NUCLEAR PORE COMPLEX PROTEIN SEC13 / SEH1 FAMILY MEMBER"/>
    <property type="match status" value="1"/>
</dbReference>
<dbReference type="GO" id="GO:0031080">
    <property type="term" value="C:nuclear pore outer ring"/>
    <property type="evidence" value="ECO:0007669"/>
    <property type="project" value="TreeGrafter"/>
</dbReference>
<dbReference type="Pfam" id="PF00400">
    <property type="entry name" value="WD40"/>
    <property type="match status" value="1"/>
</dbReference>
<evidence type="ECO:0000313" key="7">
    <source>
        <dbReference type="EMBL" id="TNV77013.1"/>
    </source>
</evidence>
<evidence type="ECO:0000256" key="5">
    <source>
        <dbReference type="ARBA" id="ARBA00022927"/>
    </source>
</evidence>
<dbReference type="OrthoDB" id="364224at2759"/>
<feature type="repeat" description="WD" evidence="6">
    <location>
        <begin position="45"/>
        <end position="79"/>
    </location>
</feature>